<feature type="region of interest" description="Disordered" evidence="2">
    <location>
        <begin position="1"/>
        <end position="25"/>
    </location>
</feature>
<comment type="caution">
    <text evidence="4">The sequence shown here is derived from an EMBL/GenBank/DDBJ whole genome shotgun (WGS) entry which is preliminary data.</text>
</comment>
<feature type="compositionally biased region" description="Basic and acidic residues" evidence="2">
    <location>
        <begin position="9"/>
        <end position="25"/>
    </location>
</feature>
<dbReference type="AlphaFoldDB" id="A0A6L6WL11"/>
<dbReference type="SMART" id="SM00974">
    <property type="entry name" value="T5orf172"/>
    <property type="match status" value="1"/>
</dbReference>
<keyword evidence="1" id="KW-0175">Coiled coil</keyword>
<dbReference type="InterPro" id="IPR025280">
    <property type="entry name" value="SNIPE"/>
</dbReference>
<feature type="domain" description="Bacteriophage T5 Orf172 DNA-binding" evidence="3">
    <location>
        <begin position="324"/>
        <end position="407"/>
    </location>
</feature>
<evidence type="ECO:0000256" key="2">
    <source>
        <dbReference type="SAM" id="MobiDB-lite"/>
    </source>
</evidence>
<name>A0A6L6WL11_9RHOB</name>
<sequence>MLATKRKQIRELETSKTAERKSLEDEKTAEVTARKMIEERFKDIIDIEQEVARLDDIRMAKEKSIEEVRADYKHKKHVYDRLRSELAIYDARLSFAELGIYEPHFDFQDSVAFKDAIKSVREKQKAMVSSKSAVICTEEWTVDGSKSKGRTMTDRNIRLALRAFNQECEVAVANARWNNVNAMEKRIGNARVQIDKLNVSNHIFIQQEFVDLKLKELYLTHEYREKLKVEKDERSEASRLVRDEAKLLKDAAAAQKKEDEYTALLDMARKEAGLATSDEIDEVNKRVKDLEQQLEDAHDRNERAQAMAEKTKSGYVYIISNIGSFGDGVIKIGMTRRLEPYDRIKELGDASVPFLFDTHAMIYSDDAPALEKTLHAEYDDRRVNAANYRKEFFRVAVDEVEQAVLRLAPEADFFSDIEAQEFHETKAKRKEEADRLDEMAAAEFPAEI</sequence>
<keyword evidence="5" id="KW-1185">Reference proteome</keyword>
<accession>A0A6L6WL11</accession>
<dbReference type="Proteomes" id="UP000478892">
    <property type="component" value="Unassembled WGS sequence"/>
</dbReference>
<organism evidence="4 5">
    <name type="scientific">Parasedimentitalea huanghaiensis</name>
    <dbReference type="NCBI Taxonomy" id="2682100"/>
    <lineage>
        <taxon>Bacteria</taxon>
        <taxon>Pseudomonadati</taxon>
        <taxon>Pseudomonadota</taxon>
        <taxon>Alphaproteobacteria</taxon>
        <taxon>Rhodobacterales</taxon>
        <taxon>Paracoccaceae</taxon>
        <taxon>Parasedimentitalea</taxon>
    </lineage>
</organism>
<dbReference type="Pfam" id="PF13250">
    <property type="entry name" value="SNIPE"/>
    <property type="match status" value="1"/>
</dbReference>
<dbReference type="Pfam" id="PF10544">
    <property type="entry name" value="T5orf172"/>
    <property type="match status" value="1"/>
</dbReference>
<dbReference type="EMBL" id="WQLV01000019">
    <property type="protein sequence ID" value="MVO18374.1"/>
    <property type="molecule type" value="Genomic_DNA"/>
</dbReference>
<proteinExistence type="predicted"/>
<feature type="coiled-coil region" evidence="1">
    <location>
        <begin position="251"/>
        <end position="307"/>
    </location>
</feature>
<evidence type="ECO:0000259" key="3">
    <source>
        <dbReference type="SMART" id="SM00974"/>
    </source>
</evidence>
<reference evidence="4 5" key="1">
    <citation type="submission" date="2019-12" db="EMBL/GenBank/DDBJ databases">
        <authorList>
            <person name="Zhang Y.-J."/>
        </authorList>
    </citation>
    <scope>NUCLEOTIDE SEQUENCE [LARGE SCALE GENOMIC DNA]</scope>
    <source>
        <strain evidence="4 5">CY05</strain>
    </source>
</reference>
<evidence type="ECO:0000256" key="1">
    <source>
        <dbReference type="SAM" id="Coils"/>
    </source>
</evidence>
<feature type="compositionally biased region" description="Basic and acidic residues" evidence="2">
    <location>
        <begin position="425"/>
        <end position="438"/>
    </location>
</feature>
<feature type="region of interest" description="Disordered" evidence="2">
    <location>
        <begin position="425"/>
        <end position="448"/>
    </location>
</feature>
<evidence type="ECO:0000313" key="5">
    <source>
        <dbReference type="Proteomes" id="UP000478892"/>
    </source>
</evidence>
<evidence type="ECO:0000313" key="4">
    <source>
        <dbReference type="EMBL" id="MVO18374.1"/>
    </source>
</evidence>
<gene>
    <name evidence="4" type="ORF">GO984_21370</name>
</gene>
<protein>
    <submittedName>
        <fullName evidence="4">DUF4041 domain-containing protein</fullName>
    </submittedName>
</protein>
<dbReference type="InterPro" id="IPR018306">
    <property type="entry name" value="Phage_T5_Orf172_DNA-bd"/>
</dbReference>